<proteinExistence type="predicted"/>
<gene>
    <name evidence="2" type="primary">flgL</name>
    <name evidence="2" type="ORF">CEE37_08095</name>
</gene>
<dbReference type="PANTHER" id="PTHR42792:SF1">
    <property type="entry name" value="FLAGELLAR HOOK-ASSOCIATED PROTEIN 3"/>
    <property type="match status" value="1"/>
</dbReference>
<keyword evidence="2" id="KW-0966">Cell projection</keyword>
<name>A0A532UZC9_UNCL8</name>
<sequence length="308" mass="33222">MQRITNNMMVNDLIRTLNERMRSLNDLQQQLSSGKQVFYASDDPAAAGLILELRSHLSQNSQFQENVQSGVNWLGSTESVIQQLNDILTQARADAVEGSNSALGAEAMADLANEVDSYLENIFALANDQYSGKYMFGGTNTNTSPFIATRDPVTDQITAIIANPDGTTGSVMRQVGSSESIQINIAGAELFQPDGSGGSEDMFQVLINLRNALQAGDVDLVGETITQIDTVMDTTSAFASLAGSRVTRLTNLQSSLLFKETALTGQLSEKEDADLVELMTDMTLEQNAYQVALNVGSMVIQPSLADFL</sequence>
<accession>A0A532UZC9</accession>
<protein>
    <submittedName>
        <fullName evidence="2">Flagellar hook-associated protein 3</fullName>
    </submittedName>
</protein>
<dbReference type="AlphaFoldDB" id="A0A532UZC9"/>
<dbReference type="InterPro" id="IPR001492">
    <property type="entry name" value="Flagellin"/>
</dbReference>
<keyword evidence="2" id="KW-0282">Flagellum</keyword>
<dbReference type="GO" id="GO:0071973">
    <property type="term" value="P:bacterial-type flagellum-dependent cell motility"/>
    <property type="evidence" value="ECO:0007669"/>
    <property type="project" value="InterPro"/>
</dbReference>
<evidence type="ECO:0000313" key="3">
    <source>
        <dbReference type="Proteomes" id="UP000319619"/>
    </source>
</evidence>
<dbReference type="Gene3D" id="1.20.1330.10">
    <property type="entry name" value="f41 fragment of flagellin, N-terminal domain"/>
    <property type="match status" value="1"/>
</dbReference>
<organism evidence="2 3">
    <name type="scientific">candidate division LCP-89 bacterium B3_LCP</name>
    <dbReference type="NCBI Taxonomy" id="2012998"/>
    <lineage>
        <taxon>Bacteria</taxon>
        <taxon>Pseudomonadati</taxon>
        <taxon>Bacteria division LCP-89</taxon>
    </lineage>
</organism>
<dbReference type="InterPro" id="IPR001029">
    <property type="entry name" value="Flagellin_N"/>
</dbReference>
<evidence type="ECO:0000259" key="1">
    <source>
        <dbReference type="Pfam" id="PF00669"/>
    </source>
</evidence>
<dbReference type="GO" id="GO:0009424">
    <property type="term" value="C:bacterial-type flagellum hook"/>
    <property type="evidence" value="ECO:0007669"/>
    <property type="project" value="InterPro"/>
</dbReference>
<keyword evidence="2" id="KW-0969">Cilium</keyword>
<reference evidence="2 3" key="1">
    <citation type="submission" date="2017-06" db="EMBL/GenBank/DDBJ databases">
        <title>Novel microbial phyla capable of carbon fixation and sulfur reduction in deep-sea sediments.</title>
        <authorList>
            <person name="Huang J."/>
            <person name="Baker B."/>
            <person name="Wang Y."/>
        </authorList>
    </citation>
    <scope>NUCLEOTIDE SEQUENCE [LARGE SCALE GENOMIC DNA]</scope>
    <source>
        <strain evidence="2">B3_LCP</strain>
    </source>
</reference>
<evidence type="ECO:0000313" key="2">
    <source>
        <dbReference type="EMBL" id="TKJ40278.1"/>
    </source>
</evidence>
<dbReference type="SUPFAM" id="SSF64518">
    <property type="entry name" value="Phase 1 flagellin"/>
    <property type="match status" value="1"/>
</dbReference>
<dbReference type="EMBL" id="NJBN01000005">
    <property type="protein sequence ID" value="TKJ40278.1"/>
    <property type="molecule type" value="Genomic_DNA"/>
</dbReference>
<dbReference type="PANTHER" id="PTHR42792">
    <property type="entry name" value="FLAGELLIN"/>
    <property type="match status" value="1"/>
</dbReference>
<feature type="domain" description="Flagellin N-terminal" evidence="1">
    <location>
        <begin position="4"/>
        <end position="141"/>
    </location>
</feature>
<dbReference type="NCBIfam" id="TIGR02550">
    <property type="entry name" value="flagell_flgL"/>
    <property type="match status" value="1"/>
</dbReference>
<comment type="caution">
    <text evidence="2">The sequence shown here is derived from an EMBL/GenBank/DDBJ whole genome shotgun (WGS) entry which is preliminary data.</text>
</comment>
<dbReference type="Pfam" id="PF00669">
    <property type="entry name" value="Flagellin_N"/>
    <property type="match status" value="1"/>
</dbReference>
<dbReference type="InterPro" id="IPR013384">
    <property type="entry name" value="Flagell_FlgL"/>
</dbReference>
<dbReference type="Proteomes" id="UP000319619">
    <property type="component" value="Unassembled WGS sequence"/>
</dbReference>
<dbReference type="GO" id="GO:0005198">
    <property type="term" value="F:structural molecule activity"/>
    <property type="evidence" value="ECO:0007669"/>
    <property type="project" value="InterPro"/>
</dbReference>